<proteinExistence type="predicted"/>
<dbReference type="EMBL" id="BAABUJ010000012">
    <property type="protein sequence ID" value="GAA5799266.1"/>
    <property type="molecule type" value="Genomic_DNA"/>
</dbReference>
<dbReference type="Proteomes" id="UP001476247">
    <property type="component" value="Unassembled WGS sequence"/>
</dbReference>
<reference evidence="2 3" key="1">
    <citation type="submission" date="2024-04" db="EMBL/GenBank/DDBJ databases">
        <title>genome sequences of Mucor flavus KT1a and Helicostylum pulchrum KT1b strains isolation_sourced from the surface of a dry-aged beef.</title>
        <authorList>
            <person name="Toyotome T."/>
            <person name="Hosono M."/>
            <person name="Torimaru M."/>
            <person name="Fukuda K."/>
            <person name="Mikami N."/>
        </authorList>
    </citation>
    <scope>NUCLEOTIDE SEQUENCE [LARGE SCALE GENOMIC DNA]</scope>
    <source>
        <strain evidence="2 3">KT1b</strain>
    </source>
</reference>
<comment type="caution">
    <text evidence="2">The sequence shown here is derived from an EMBL/GenBank/DDBJ whole genome shotgun (WGS) entry which is preliminary data.</text>
</comment>
<evidence type="ECO:0000313" key="2">
    <source>
        <dbReference type="EMBL" id="GAA5799266.1"/>
    </source>
</evidence>
<feature type="compositionally biased region" description="Polar residues" evidence="1">
    <location>
        <begin position="28"/>
        <end position="41"/>
    </location>
</feature>
<evidence type="ECO:0000313" key="3">
    <source>
        <dbReference type="Proteomes" id="UP001476247"/>
    </source>
</evidence>
<gene>
    <name evidence="2" type="ORF">HPULCUR_004676</name>
</gene>
<organism evidence="2 3">
    <name type="scientific">Helicostylum pulchrum</name>
    <dbReference type="NCBI Taxonomy" id="562976"/>
    <lineage>
        <taxon>Eukaryota</taxon>
        <taxon>Fungi</taxon>
        <taxon>Fungi incertae sedis</taxon>
        <taxon>Mucoromycota</taxon>
        <taxon>Mucoromycotina</taxon>
        <taxon>Mucoromycetes</taxon>
        <taxon>Mucorales</taxon>
        <taxon>Mucorineae</taxon>
        <taxon>Mucoraceae</taxon>
        <taxon>Helicostylum</taxon>
    </lineage>
</organism>
<keyword evidence="3" id="KW-1185">Reference proteome</keyword>
<evidence type="ECO:0000256" key="1">
    <source>
        <dbReference type="SAM" id="MobiDB-lite"/>
    </source>
</evidence>
<name>A0ABP9XWX3_9FUNG</name>
<feature type="region of interest" description="Disordered" evidence="1">
    <location>
        <begin position="130"/>
        <end position="149"/>
    </location>
</feature>
<sequence>MFQFFNDWKRKGNKDEQDNRDNPMVRTCSMNSTSSASPSDCSMNWNHKRALSFKEDYVSFPSLEPSASELTDMMILYNMSNTTETQSKRTTTDKVADQPLKRSTYNIYEAYETDMSIDYSMDPSSVHPLQVSPYAHDLSPNSQPKQQPADLNTMMQELDLSSKKHSMNSMPYCT</sequence>
<feature type="region of interest" description="Disordered" evidence="1">
    <location>
        <begin position="1"/>
        <end position="41"/>
    </location>
</feature>
<protein>
    <submittedName>
        <fullName evidence="2">Uncharacterized protein</fullName>
    </submittedName>
</protein>
<feature type="compositionally biased region" description="Basic and acidic residues" evidence="1">
    <location>
        <begin position="7"/>
        <end position="23"/>
    </location>
</feature>
<accession>A0ABP9XWX3</accession>
<feature type="compositionally biased region" description="Polar residues" evidence="1">
    <location>
        <begin position="139"/>
        <end position="149"/>
    </location>
</feature>